<name>A5DB01_PICGU</name>
<evidence type="ECO:0000259" key="3">
    <source>
        <dbReference type="PROSITE" id="PS51371"/>
    </source>
</evidence>
<dbReference type="HOGENOM" id="CLU_105491_0_0_1"/>
<dbReference type="VEuPathDB" id="FungiDB:PGUG_00456"/>
<proteinExistence type="predicted"/>
<feature type="domain" description="CBS" evidence="3">
    <location>
        <begin position="20"/>
        <end position="78"/>
    </location>
</feature>
<dbReference type="RefSeq" id="XP_001487079.1">
    <property type="nucleotide sequence ID" value="XM_001487029.1"/>
</dbReference>
<dbReference type="eggNOG" id="ENOG502S7T3">
    <property type="taxonomic scope" value="Eukaryota"/>
</dbReference>
<dbReference type="KEGG" id="pgu:PGUG_00456"/>
<evidence type="ECO:0000256" key="1">
    <source>
        <dbReference type="PROSITE-ProRule" id="PRU00703"/>
    </source>
</evidence>
<protein>
    <recommendedName>
        <fullName evidence="3">CBS domain-containing protein</fullName>
    </recommendedName>
</protein>
<sequence>MSQKHFKQRDYRGATVEDLDIKPAISINPTTSLDEALEISFEHEFSYLPVIHESNKQLLGIFEVEKLKTDKEKRSRDFLKPIVSNYMLWFNQKARENYGRQSRPEASSTKLRTAPHSTIKKPKSKGKHFDIITPDTPLEKLADFFNSGVYFAIITNGEGTIVYGVATPEDLEKFEKARPKL</sequence>
<evidence type="ECO:0000256" key="2">
    <source>
        <dbReference type="SAM" id="MobiDB-lite"/>
    </source>
</evidence>
<evidence type="ECO:0000313" key="5">
    <source>
        <dbReference type="Proteomes" id="UP000001997"/>
    </source>
</evidence>
<dbReference type="PANTHER" id="PTHR42115">
    <property type="entry name" value="BETA-SYNTHASE (BETA-THIONASE), PUTATIVE (AFU_ORTHOLOGUE AFUA_3G08420)-RELATED"/>
    <property type="match status" value="1"/>
</dbReference>
<feature type="region of interest" description="Disordered" evidence="2">
    <location>
        <begin position="99"/>
        <end position="126"/>
    </location>
</feature>
<reference evidence="4 5" key="1">
    <citation type="journal article" date="2009" name="Nature">
        <title>Evolution of pathogenicity and sexual reproduction in eight Candida genomes.</title>
        <authorList>
            <person name="Butler G."/>
            <person name="Rasmussen M.D."/>
            <person name="Lin M.F."/>
            <person name="Santos M.A."/>
            <person name="Sakthikumar S."/>
            <person name="Munro C.A."/>
            <person name="Rheinbay E."/>
            <person name="Grabherr M."/>
            <person name="Forche A."/>
            <person name="Reedy J.L."/>
            <person name="Agrafioti I."/>
            <person name="Arnaud M.B."/>
            <person name="Bates S."/>
            <person name="Brown A.J."/>
            <person name="Brunke S."/>
            <person name="Costanzo M.C."/>
            <person name="Fitzpatrick D.A."/>
            <person name="de Groot P.W."/>
            <person name="Harris D."/>
            <person name="Hoyer L.L."/>
            <person name="Hube B."/>
            <person name="Klis F.M."/>
            <person name="Kodira C."/>
            <person name="Lennard N."/>
            <person name="Logue M.E."/>
            <person name="Martin R."/>
            <person name="Neiman A.M."/>
            <person name="Nikolaou E."/>
            <person name="Quail M.A."/>
            <person name="Quinn J."/>
            <person name="Santos M.C."/>
            <person name="Schmitzberger F.F."/>
            <person name="Sherlock G."/>
            <person name="Shah P."/>
            <person name="Silverstein K.A."/>
            <person name="Skrzypek M.S."/>
            <person name="Soll D."/>
            <person name="Staggs R."/>
            <person name="Stansfield I."/>
            <person name="Stumpf M.P."/>
            <person name="Sudbery P.E."/>
            <person name="Srikantha T."/>
            <person name="Zeng Q."/>
            <person name="Berman J."/>
            <person name="Berriman M."/>
            <person name="Heitman J."/>
            <person name="Gow N.A."/>
            <person name="Lorenz M.C."/>
            <person name="Birren B.W."/>
            <person name="Kellis M."/>
            <person name="Cuomo C.A."/>
        </authorList>
    </citation>
    <scope>NUCLEOTIDE SEQUENCE [LARGE SCALE GENOMIC DNA]</scope>
    <source>
        <strain evidence="5">ATCC 6260 / CBS 566 / DSM 6381 / JCM 1539 / NBRC 10279 / NRRL Y-324</strain>
    </source>
</reference>
<dbReference type="SUPFAM" id="SSF54631">
    <property type="entry name" value="CBS-domain pair"/>
    <property type="match status" value="1"/>
</dbReference>
<gene>
    <name evidence="4" type="ORF">PGUG_00456</name>
</gene>
<evidence type="ECO:0000313" key="4">
    <source>
        <dbReference type="EMBL" id="EDK36358.1"/>
    </source>
</evidence>
<organism evidence="4 5">
    <name type="scientific">Meyerozyma guilliermondii (strain ATCC 6260 / CBS 566 / DSM 6381 / JCM 1539 / NBRC 10279 / NRRL Y-324)</name>
    <name type="common">Yeast</name>
    <name type="synonym">Candida guilliermondii</name>
    <dbReference type="NCBI Taxonomy" id="294746"/>
    <lineage>
        <taxon>Eukaryota</taxon>
        <taxon>Fungi</taxon>
        <taxon>Dikarya</taxon>
        <taxon>Ascomycota</taxon>
        <taxon>Saccharomycotina</taxon>
        <taxon>Pichiomycetes</taxon>
        <taxon>Debaryomycetaceae</taxon>
        <taxon>Meyerozyma</taxon>
    </lineage>
</organism>
<dbReference type="Pfam" id="PF00571">
    <property type="entry name" value="CBS"/>
    <property type="match status" value="2"/>
</dbReference>
<dbReference type="OrthoDB" id="2536440at2759"/>
<dbReference type="PANTHER" id="PTHR42115:SF1">
    <property type="entry name" value="BETA-SYNTHASE (BETA-THIONASE), PUTATIVE (AFU_ORTHOLOGUE AFUA_3G08420)-RELATED"/>
    <property type="match status" value="1"/>
</dbReference>
<keyword evidence="5" id="KW-1185">Reference proteome</keyword>
<dbReference type="Proteomes" id="UP000001997">
    <property type="component" value="Unassembled WGS sequence"/>
</dbReference>
<dbReference type="AlphaFoldDB" id="A5DB01"/>
<keyword evidence="1" id="KW-0129">CBS domain</keyword>
<dbReference type="OMA" id="FESETGP"/>
<dbReference type="Gene3D" id="3.10.580.10">
    <property type="entry name" value="CBS-domain"/>
    <property type="match status" value="1"/>
</dbReference>
<dbReference type="GeneID" id="5129391"/>
<dbReference type="InterPro" id="IPR046342">
    <property type="entry name" value="CBS_dom_sf"/>
</dbReference>
<dbReference type="InParanoid" id="A5DB01"/>
<accession>A5DB01</accession>
<dbReference type="InterPro" id="IPR000644">
    <property type="entry name" value="CBS_dom"/>
</dbReference>
<dbReference type="EMBL" id="CH408155">
    <property type="protein sequence ID" value="EDK36358.1"/>
    <property type="molecule type" value="Genomic_DNA"/>
</dbReference>
<dbReference type="PROSITE" id="PS51371">
    <property type="entry name" value="CBS"/>
    <property type="match status" value="1"/>
</dbReference>